<feature type="non-terminal residue" evidence="1">
    <location>
        <position position="1"/>
    </location>
</feature>
<reference evidence="1" key="1">
    <citation type="journal article" date="2015" name="Nature">
        <title>Complex archaea that bridge the gap between prokaryotes and eukaryotes.</title>
        <authorList>
            <person name="Spang A."/>
            <person name="Saw J.H."/>
            <person name="Jorgensen S.L."/>
            <person name="Zaremba-Niedzwiedzka K."/>
            <person name="Martijn J."/>
            <person name="Lind A.E."/>
            <person name="van Eijk R."/>
            <person name="Schleper C."/>
            <person name="Guy L."/>
            <person name="Ettema T.J."/>
        </authorList>
    </citation>
    <scope>NUCLEOTIDE SEQUENCE</scope>
</reference>
<protein>
    <submittedName>
        <fullName evidence="1">Uncharacterized protein</fullName>
    </submittedName>
</protein>
<evidence type="ECO:0000313" key="1">
    <source>
        <dbReference type="EMBL" id="KKM76632.1"/>
    </source>
</evidence>
<name>A0A0F9N570_9ZZZZ</name>
<organism evidence="1">
    <name type="scientific">marine sediment metagenome</name>
    <dbReference type="NCBI Taxonomy" id="412755"/>
    <lineage>
        <taxon>unclassified sequences</taxon>
        <taxon>metagenomes</taxon>
        <taxon>ecological metagenomes</taxon>
    </lineage>
</organism>
<proteinExistence type="predicted"/>
<accession>A0A0F9N570</accession>
<comment type="caution">
    <text evidence="1">The sequence shown here is derived from an EMBL/GenBank/DDBJ whole genome shotgun (WGS) entry which is preliminary data.</text>
</comment>
<gene>
    <name evidence="1" type="ORF">LCGC14_1378170</name>
</gene>
<sequence length="48" mass="5349">LGLDPGVAFEDTEKIKRTMGGLKDQRDMVLDIIPTIIEQIQNELILPA</sequence>
<dbReference type="EMBL" id="LAZR01008775">
    <property type="protein sequence ID" value="KKM76632.1"/>
    <property type="molecule type" value="Genomic_DNA"/>
</dbReference>
<dbReference type="AlphaFoldDB" id="A0A0F9N570"/>